<reference evidence="1" key="2">
    <citation type="journal article" date="2014" name="ISME J.">
        <title>Microbial stratification in low pH oxic and suboxic macroscopic growths along an acid mine drainage.</title>
        <authorList>
            <person name="Mendez-Garcia C."/>
            <person name="Mesa V."/>
            <person name="Sprenger R.R."/>
            <person name="Richter M."/>
            <person name="Diez M.S."/>
            <person name="Solano J."/>
            <person name="Bargiela R."/>
            <person name="Golyshina O.V."/>
            <person name="Manteca A."/>
            <person name="Ramos J.L."/>
            <person name="Gallego J.R."/>
            <person name="Llorente I."/>
            <person name="Martins Dos Santos V.A."/>
            <person name="Jensen O.N."/>
            <person name="Pelaez A.I."/>
            <person name="Sanchez J."/>
            <person name="Ferrer M."/>
        </authorList>
    </citation>
    <scope>NUCLEOTIDE SEQUENCE</scope>
</reference>
<name>T1C8Y3_9ZZZZ</name>
<gene>
    <name evidence="1" type="ORF">B1B_01019</name>
</gene>
<accession>T1C8Y3</accession>
<feature type="non-terminal residue" evidence="1">
    <location>
        <position position="1"/>
    </location>
</feature>
<reference evidence="1" key="1">
    <citation type="submission" date="2013-08" db="EMBL/GenBank/DDBJ databases">
        <authorList>
            <person name="Mendez C."/>
            <person name="Richter M."/>
            <person name="Ferrer M."/>
            <person name="Sanchez J."/>
        </authorList>
    </citation>
    <scope>NUCLEOTIDE SEQUENCE</scope>
</reference>
<dbReference type="EC" id="4.3.1.-" evidence="1"/>
<dbReference type="EMBL" id="AUZY01000751">
    <property type="protein sequence ID" value="EQD77518.1"/>
    <property type="molecule type" value="Genomic_DNA"/>
</dbReference>
<organism evidence="1">
    <name type="scientific">mine drainage metagenome</name>
    <dbReference type="NCBI Taxonomy" id="410659"/>
    <lineage>
        <taxon>unclassified sequences</taxon>
        <taxon>metagenomes</taxon>
        <taxon>ecological metagenomes</taxon>
    </lineage>
</organism>
<protein>
    <submittedName>
        <fullName evidence="1">Histidine ammonia-lyase</fullName>
        <ecNumber evidence="1">4.3.1.-</ecNumber>
    </submittedName>
</protein>
<dbReference type="GO" id="GO:0016829">
    <property type="term" value="F:lyase activity"/>
    <property type="evidence" value="ECO:0007669"/>
    <property type="project" value="UniProtKB-KW"/>
</dbReference>
<dbReference type="SUPFAM" id="SSF48557">
    <property type="entry name" value="L-aspartase-like"/>
    <property type="match status" value="1"/>
</dbReference>
<dbReference type="AlphaFoldDB" id="T1C8Y3"/>
<proteinExistence type="predicted"/>
<evidence type="ECO:0000313" key="1">
    <source>
        <dbReference type="EMBL" id="EQD77518.1"/>
    </source>
</evidence>
<dbReference type="InterPro" id="IPR001106">
    <property type="entry name" value="Aromatic_Lyase"/>
</dbReference>
<dbReference type="PANTHER" id="PTHR10362">
    <property type="entry name" value="HISTIDINE AMMONIA-LYASE"/>
    <property type="match status" value="1"/>
</dbReference>
<comment type="caution">
    <text evidence="1">The sequence shown here is derived from an EMBL/GenBank/DDBJ whole genome shotgun (WGS) entry which is preliminary data.</text>
</comment>
<keyword evidence="1" id="KW-0456">Lyase</keyword>
<sequence length="337" mass="35502">ELLKTRGLPSVVLQEKEGISLLNGTALMAGELAFLVHDGHRLLRAAEFASAMSFDALRGNLDSLDPRIHQARGLPGQQEEARILLALLTGSALAHAGEDTAGQDPYVLRCLPQVLGATRQGLAWADDILAREINAVTDNPLVLDGTILSGGNFHGQPLALALDTLALALSYVGTFSERRVARLVDVKLSRGLPAFLAGTPGAASGYMIPPYVAAALVAENQVLVHPASASSLPTSANQEDFNSQGATAGAKGRRLLENLFRGVAVELLLAGQALELRRPSKGGAGSEAALAALRRRVPPLTEDRPPAPDLERIFQGLRDGSLLREMEEFQADGGPTA</sequence>
<dbReference type="Pfam" id="PF00221">
    <property type="entry name" value="Lyase_aromatic"/>
    <property type="match status" value="1"/>
</dbReference>
<dbReference type="Gene3D" id="1.20.200.10">
    <property type="entry name" value="Fumarase/aspartase (Central domain)"/>
    <property type="match status" value="1"/>
</dbReference>
<dbReference type="InterPro" id="IPR008948">
    <property type="entry name" value="L-Aspartase-like"/>
</dbReference>